<evidence type="ECO:0000256" key="1">
    <source>
        <dbReference type="ARBA" id="ARBA00023054"/>
    </source>
</evidence>
<gene>
    <name evidence="5" type="ORF">AKO1_004440</name>
</gene>
<comment type="caution">
    <text evidence="5">The sequence shown here is derived from an EMBL/GenBank/DDBJ whole genome shotgun (WGS) entry which is preliminary data.</text>
</comment>
<dbReference type="AlphaFoldDB" id="A0AAW2YXE2"/>
<feature type="coiled-coil region" evidence="2">
    <location>
        <begin position="156"/>
        <end position="400"/>
    </location>
</feature>
<evidence type="ECO:0000256" key="3">
    <source>
        <dbReference type="SAM" id="MobiDB-lite"/>
    </source>
</evidence>
<proteinExistence type="predicted"/>
<protein>
    <submittedName>
        <fullName evidence="5">Coiled-coil domain-containing protein</fullName>
    </submittedName>
</protein>
<dbReference type="Pfam" id="PF21771">
    <property type="entry name" value="CFAP58_CC"/>
    <property type="match status" value="1"/>
</dbReference>
<dbReference type="PANTHER" id="PTHR32083:SF0">
    <property type="entry name" value="CILIA AND FLAGELLA-ASSOCIATED PROTEIN 58"/>
    <property type="match status" value="1"/>
</dbReference>
<feature type="coiled-coil region" evidence="2">
    <location>
        <begin position="660"/>
        <end position="711"/>
    </location>
</feature>
<reference evidence="5 6" key="1">
    <citation type="submission" date="2024-03" db="EMBL/GenBank/DDBJ databases">
        <title>The Acrasis kona genome and developmental transcriptomes reveal deep origins of eukaryotic multicellular pathways.</title>
        <authorList>
            <person name="Sheikh S."/>
            <person name="Fu C.-J."/>
            <person name="Brown M.W."/>
            <person name="Baldauf S.L."/>
        </authorList>
    </citation>
    <scope>NUCLEOTIDE SEQUENCE [LARGE SCALE GENOMIC DNA]</scope>
    <source>
        <strain evidence="5 6">ATCC MYA-3509</strain>
    </source>
</reference>
<keyword evidence="6" id="KW-1185">Reference proteome</keyword>
<dbReference type="GO" id="GO:0005856">
    <property type="term" value="C:cytoskeleton"/>
    <property type="evidence" value="ECO:0007669"/>
    <property type="project" value="TreeGrafter"/>
</dbReference>
<sequence>MQIVMSKDLIKDNNVEPTLNNGAFEALERDFQEVLFELAGDEHLEKFRTEFEKLHRALMRAHDNEKKLIRKCEELGTEIVSNAGKVQTALNLSKEDQNTIVKLKSEIDKVWKMVEASHKKELKAKETIQDLTKQISKLSKLVDQGAGITSGQESTVNELAKAKEDIQKETEVQKQQLQQLYQELSTHQAEIMTLNAEKKKLLDTLQVIKDDNAKQKASLSNEIREREKQERKLMDSMTSLENRTVELKNKAEVIQTREQTIGSILIQISEQEQQINKCQDTIEQHKTTIASNEKTISGLRDGSKGLNEENENLKNTLKNKELSLIQMIDEKNNWQHKHSMLTKLMKKMEEEKAQTEANRLSVKSDIALLEKKLESLKSDKEQERSNLERLKAERNYLGKKIIIADKDKDKKHSQLLVAEGRKKNIETKLKGYVKESENNKNNIYRLEKEREKYQMDASEATQKYYQALEEVKIKTLEAHDIHKKIADGAEKLKQQQALYEAVRSDRNSKGKALIEAHEETDEMKKKFKIMTQQIEQLKDEITSREKALVEVHFKMKEMESGKDRITEEIEKYKEKLHESEGINKAMEEELYTLTLIIKEADEERRKQQKDFEAFVSDRDILGTQLIRRNDEIAQLYEKLNIENSALKKGAVQYAEKVGEIKVLKKSILDLSKKLQQVVKEASKIKDLKTKLQTLERNLLEERTKSKALSEELENPMNVHRWRKLEGSDPVAYEMILKTQTLQRRLMLKSAEVQEKDLFIQEKDKLHKIVRKILERQPGPEIKQQIEAYEKEVELQDAKLSVMQEEIRAAELAEKKDNNEKRVIAEQIEFYKKKTFQYKSKDHQDLIKRTEASRYKRQQLALSHPQSQVNFTGGGFSLHQS</sequence>
<name>A0AAW2YXE2_9EUKA</name>
<dbReference type="PANTHER" id="PTHR32083">
    <property type="entry name" value="CILIA AND FLAGELLA-ASSOCIATED PROTEIN 58-RELATED"/>
    <property type="match status" value="1"/>
</dbReference>
<feature type="coiled-coil region" evidence="2">
    <location>
        <begin position="785"/>
        <end position="821"/>
    </location>
</feature>
<evidence type="ECO:0000256" key="2">
    <source>
        <dbReference type="SAM" id="Coils"/>
    </source>
</evidence>
<evidence type="ECO:0000259" key="4">
    <source>
        <dbReference type="Pfam" id="PF21771"/>
    </source>
</evidence>
<dbReference type="InterPro" id="IPR049270">
    <property type="entry name" value="CFAP58_CC"/>
</dbReference>
<feature type="domain" description="Cilia- and flagella-associated protein 58 central coiled coil" evidence="4">
    <location>
        <begin position="376"/>
        <end position="672"/>
    </location>
</feature>
<accession>A0AAW2YXE2</accession>
<feature type="region of interest" description="Disordered" evidence="3">
    <location>
        <begin position="857"/>
        <end position="880"/>
    </location>
</feature>
<evidence type="ECO:0000313" key="6">
    <source>
        <dbReference type="Proteomes" id="UP001431209"/>
    </source>
</evidence>
<feature type="compositionally biased region" description="Gly residues" evidence="3">
    <location>
        <begin position="871"/>
        <end position="880"/>
    </location>
</feature>
<dbReference type="EMBL" id="JAOPGA020000761">
    <property type="protein sequence ID" value="KAL0481371.1"/>
    <property type="molecule type" value="Genomic_DNA"/>
</dbReference>
<feature type="coiled-coil region" evidence="2">
    <location>
        <begin position="520"/>
        <end position="603"/>
    </location>
</feature>
<organism evidence="5 6">
    <name type="scientific">Acrasis kona</name>
    <dbReference type="NCBI Taxonomy" id="1008807"/>
    <lineage>
        <taxon>Eukaryota</taxon>
        <taxon>Discoba</taxon>
        <taxon>Heterolobosea</taxon>
        <taxon>Tetramitia</taxon>
        <taxon>Eutetramitia</taxon>
        <taxon>Acrasidae</taxon>
        <taxon>Acrasis</taxon>
    </lineage>
</organism>
<feature type="compositionally biased region" description="Polar residues" evidence="3">
    <location>
        <begin position="859"/>
        <end position="870"/>
    </location>
</feature>
<dbReference type="Proteomes" id="UP001431209">
    <property type="component" value="Unassembled WGS sequence"/>
</dbReference>
<evidence type="ECO:0000313" key="5">
    <source>
        <dbReference type="EMBL" id="KAL0481371.1"/>
    </source>
</evidence>
<keyword evidence="1 2" id="KW-0175">Coiled coil</keyword>